<comment type="caution">
    <text evidence="2">The sequence shown here is derived from an EMBL/GenBank/DDBJ whole genome shotgun (WGS) entry which is preliminary data.</text>
</comment>
<reference evidence="2 3" key="1">
    <citation type="submission" date="2020-03" db="EMBL/GenBank/DDBJ databases">
        <title>Draft Genome Sequence of Cudoniella acicularis.</title>
        <authorList>
            <person name="Buettner E."/>
            <person name="Kellner H."/>
        </authorList>
    </citation>
    <scope>NUCLEOTIDE SEQUENCE [LARGE SCALE GENOMIC DNA]</scope>
    <source>
        <strain evidence="2 3">DSM 108380</strain>
    </source>
</reference>
<protein>
    <submittedName>
        <fullName evidence="2">Uncharacterized protein</fullName>
    </submittedName>
</protein>
<dbReference type="EMBL" id="JAAMPI010001348">
    <property type="protein sequence ID" value="KAF4625557.1"/>
    <property type="molecule type" value="Genomic_DNA"/>
</dbReference>
<organism evidence="2 3">
    <name type="scientific">Cudoniella acicularis</name>
    <dbReference type="NCBI Taxonomy" id="354080"/>
    <lineage>
        <taxon>Eukaryota</taxon>
        <taxon>Fungi</taxon>
        <taxon>Dikarya</taxon>
        <taxon>Ascomycota</taxon>
        <taxon>Pezizomycotina</taxon>
        <taxon>Leotiomycetes</taxon>
        <taxon>Helotiales</taxon>
        <taxon>Tricladiaceae</taxon>
        <taxon>Cudoniella</taxon>
    </lineage>
</organism>
<accession>A0A8H4VX72</accession>
<keyword evidence="1" id="KW-1133">Transmembrane helix</keyword>
<keyword evidence="1" id="KW-0812">Transmembrane</keyword>
<gene>
    <name evidence="2" type="ORF">G7Y89_g12614</name>
</gene>
<keyword evidence="3" id="KW-1185">Reference proteome</keyword>
<evidence type="ECO:0000313" key="2">
    <source>
        <dbReference type="EMBL" id="KAF4625557.1"/>
    </source>
</evidence>
<dbReference type="Proteomes" id="UP000566819">
    <property type="component" value="Unassembled WGS sequence"/>
</dbReference>
<sequence>MMPNKRAEFLAAIESLPAAEPRNWTYLTCENRELVQPLGSTDIEKASKFLFTAYRQDKGVGYVVVILQKSADSKLPKEVKEVAAQPLATHFKVLLTLDSPITPTNVEPQDQKLPLKALLTQSPLIATIRPLKKAGSNDGSQVSTTEISEKSQKYIAGHKVVAHVSFKIHDSFSNPSRTDLLRTLVNSFDDGGKPVGFLQPFVSRIPPCDAPASIIRKWIELWFDERRCDMPEVLITPGFSWYSQDISDEIVKARTPEQRTWLYVVAILVIFIVIFFGAWVF</sequence>
<evidence type="ECO:0000256" key="1">
    <source>
        <dbReference type="SAM" id="Phobius"/>
    </source>
</evidence>
<evidence type="ECO:0000313" key="3">
    <source>
        <dbReference type="Proteomes" id="UP000566819"/>
    </source>
</evidence>
<dbReference type="AlphaFoldDB" id="A0A8H4VX72"/>
<feature type="transmembrane region" description="Helical" evidence="1">
    <location>
        <begin position="261"/>
        <end position="280"/>
    </location>
</feature>
<keyword evidence="1" id="KW-0472">Membrane</keyword>
<name>A0A8H4VX72_9HELO</name>
<proteinExistence type="predicted"/>